<dbReference type="OrthoDB" id="9810980at2"/>
<dbReference type="PANTHER" id="PTHR30386:SF26">
    <property type="entry name" value="TRANSPORT PROTEIN COMB"/>
    <property type="match status" value="1"/>
</dbReference>
<dbReference type="InterPro" id="IPR006144">
    <property type="entry name" value="Secretion_HlyD_CS"/>
</dbReference>
<dbReference type="RefSeq" id="WP_076087677.1">
    <property type="nucleotide sequence ID" value="NZ_CP019070.1"/>
</dbReference>
<evidence type="ECO:0000256" key="8">
    <source>
        <dbReference type="ARBA" id="ARBA00023136"/>
    </source>
</evidence>
<dbReference type="SUPFAM" id="SSF111369">
    <property type="entry name" value="HlyD-like secretion proteins"/>
    <property type="match status" value="1"/>
</dbReference>
<gene>
    <name evidence="13" type="ORF">LPB137_10220</name>
</gene>
<dbReference type="Proteomes" id="UP000186074">
    <property type="component" value="Chromosome"/>
</dbReference>
<comment type="subcellular location">
    <subcellularLocation>
        <location evidence="1">Cell inner membrane</location>
        <topology evidence="1">Single-pass membrane protein</topology>
    </subcellularLocation>
</comment>
<keyword evidence="14" id="KW-1185">Reference proteome</keyword>
<dbReference type="STRING" id="1850254.LPB137_10220"/>
<dbReference type="GO" id="GO:0005886">
    <property type="term" value="C:plasma membrane"/>
    <property type="evidence" value="ECO:0007669"/>
    <property type="project" value="UniProtKB-SubCell"/>
</dbReference>
<dbReference type="InterPro" id="IPR058982">
    <property type="entry name" value="Beta-barrel_AprE"/>
</dbReference>
<evidence type="ECO:0000256" key="10">
    <source>
        <dbReference type="SAM" id="Phobius"/>
    </source>
</evidence>
<organism evidence="13 14">
    <name type="scientific">Poseidonibacter parvus</name>
    <dbReference type="NCBI Taxonomy" id="1850254"/>
    <lineage>
        <taxon>Bacteria</taxon>
        <taxon>Pseudomonadati</taxon>
        <taxon>Campylobacterota</taxon>
        <taxon>Epsilonproteobacteria</taxon>
        <taxon>Campylobacterales</taxon>
        <taxon>Arcobacteraceae</taxon>
        <taxon>Poseidonibacter</taxon>
    </lineage>
</organism>
<dbReference type="PANTHER" id="PTHR30386">
    <property type="entry name" value="MEMBRANE FUSION SUBUNIT OF EMRAB-TOLC MULTIDRUG EFFLUX PUMP"/>
    <property type="match status" value="1"/>
</dbReference>
<evidence type="ECO:0000259" key="11">
    <source>
        <dbReference type="Pfam" id="PF25994"/>
    </source>
</evidence>
<dbReference type="InterPro" id="IPR010129">
    <property type="entry name" value="T1SS_HlyD"/>
</dbReference>
<feature type="domain" description="AprE-like beta-barrel" evidence="12">
    <location>
        <begin position="316"/>
        <end position="402"/>
    </location>
</feature>
<feature type="domain" description="AprE-like long alpha-helical hairpin" evidence="11">
    <location>
        <begin position="98"/>
        <end position="273"/>
    </location>
</feature>
<feature type="coiled-coil region" evidence="9">
    <location>
        <begin position="142"/>
        <end position="186"/>
    </location>
</feature>
<proteinExistence type="inferred from homology"/>
<sequence>MKNNRLFEEKDWNYYTTVIPIMLFFICFLSWAYFSQVDEVVRGSGKVVPSGQTKILQNLEGGIVSSILLKEGDSVKKGDIIYTLSNEFFKADSVSKELDLLTFQAVLIRLESLIDNKKKIKFSDELKSKIPDIIRNETNIFYEELENNKRKIDIARDQARQKEYKLRETKIKYNNLTIELNLAIENMKILDELLRKKVTSKKEYISELSKKQNIVTKIEETRNNIPILQQEIEEANRKINSVKSEVRSKLLGKYSEVKNEINKLIEKNKANDDRELRKSVISPVNGIINKLYFYTEGGIVKPGDKMAEITPIEDTLTIEAKIKSSDRAFIWEGQDVSVEITAYDFSKYGLLNGKLILISSDSFEDRTGNIYYIAKIRADVNQFAPDLPILPGMVANVNILTGKKTVLEYILKPLKNIRKNALSEQ</sequence>
<dbReference type="Gene3D" id="2.40.50.100">
    <property type="match status" value="1"/>
</dbReference>
<evidence type="ECO:0000313" key="14">
    <source>
        <dbReference type="Proteomes" id="UP000186074"/>
    </source>
</evidence>
<reference evidence="13 14" key="1">
    <citation type="submission" date="2017-01" db="EMBL/GenBank/DDBJ databases">
        <title>Genome sequencing of Arcobacter sp. LPB0137.</title>
        <authorList>
            <person name="Lee G.-W."/>
            <person name="Yi H."/>
        </authorList>
    </citation>
    <scope>NUCLEOTIDE SEQUENCE [LARGE SCALE GENOMIC DNA]</scope>
    <source>
        <strain evidence="13 14">LPB0137</strain>
    </source>
</reference>
<evidence type="ECO:0000313" key="13">
    <source>
        <dbReference type="EMBL" id="APW66196.1"/>
    </source>
</evidence>
<feature type="coiled-coil region" evidence="9">
    <location>
        <begin position="218"/>
        <end position="274"/>
    </location>
</feature>
<evidence type="ECO:0000259" key="12">
    <source>
        <dbReference type="Pfam" id="PF26002"/>
    </source>
</evidence>
<evidence type="ECO:0000256" key="6">
    <source>
        <dbReference type="ARBA" id="ARBA00022692"/>
    </source>
</evidence>
<dbReference type="Gene3D" id="2.40.30.170">
    <property type="match status" value="1"/>
</dbReference>
<evidence type="ECO:0000256" key="1">
    <source>
        <dbReference type="ARBA" id="ARBA00004377"/>
    </source>
</evidence>
<dbReference type="InterPro" id="IPR050739">
    <property type="entry name" value="MFP"/>
</dbReference>
<dbReference type="PROSITE" id="PS00543">
    <property type="entry name" value="HLYD_FAMILY"/>
    <property type="match status" value="1"/>
</dbReference>
<keyword evidence="8 10" id="KW-0472">Membrane</keyword>
<keyword evidence="6 10" id="KW-0812">Transmembrane</keyword>
<comment type="similarity">
    <text evidence="2">Belongs to the membrane fusion protein (MFP) (TC 8.A.1) family.</text>
</comment>
<dbReference type="GO" id="GO:0009306">
    <property type="term" value="P:protein secretion"/>
    <property type="evidence" value="ECO:0007669"/>
    <property type="project" value="InterPro"/>
</dbReference>
<protein>
    <submittedName>
        <fullName evidence="13">Uncharacterized protein</fullName>
    </submittedName>
</protein>
<keyword evidence="9" id="KW-0175">Coiled coil</keyword>
<evidence type="ECO:0000256" key="3">
    <source>
        <dbReference type="ARBA" id="ARBA00022448"/>
    </source>
</evidence>
<keyword evidence="3" id="KW-0813">Transport</keyword>
<dbReference type="NCBIfam" id="TIGR01843">
    <property type="entry name" value="type_I_hlyD"/>
    <property type="match status" value="1"/>
</dbReference>
<dbReference type="KEGG" id="alp:LPB137_10220"/>
<name>A0A1P8KNT9_9BACT</name>
<keyword evidence="4" id="KW-1003">Cell membrane</keyword>
<evidence type="ECO:0000256" key="2">
    <source>
        <dbReference type="ARBA" id="ARBA00009477"/>
    </source>
</evidence>
<evidence type="ECO:0000256" key="5">
    <source>
        <dbReference type="ARBA" id="ARBA00022519"/>
    </source>
</evidence>
<dbReference type="Pfam" id="PF25994">
    <property type="entry name" value="HH_AprE"/>
    <property type="match status" value="1"/>
</dbReference>
<evidence type="ECO:0000256" key="7">
    <source>
        <dbReference type="ARBA" id="ARBA00022989"/>
    </source>
</evidence>
<evidence type="ECO:0000256" key="4">
    <source>
        <dbReference type="ARBA" id="ARBA00022475"/>
    </source>
</evidence>
<dbReference type="EMBL" id="CP019070">
    <property type="protein sequence ID" value="APW66196.1"/>
    <property type="molecule type" value="Genomic_DNA"/>
</dbReference>
<accession>A0A1P8KNT9</accession>
<keyword evidence="5" id="KW-0997">Cell inner membrane</keyword>
<dbReference type="InterPro" id="IPR058781">
    <property type="entry name" value="HH_AprE-like"/>
</dbReference>
<dbReference type="PRINTS" id="PR01490">
    <property type="entry name" value="RTXTOXIND"/>
</dbReference>
<evidence type="ECO:0000256" key="9">
    <source>
        <dbReference type="SAM" id="Coils"/>
    </source>
</evidence>
<feature type="transmembrane region" description="Helical" evidence="10">
    <location>
        <begin position="12"/>
        <end position="34"/>
    </location>
</feature>
<keyword evidence="7 10" id="KW-1133">Transmembrane helix</keyword>
<dbReference type="Pfam" id="PF26002">
    <property type="entry name" value="Beta-barrel_AprE"/>
    <property type="match status" value="1"/>
</dbReference>
<dbReference type="AlphaFoldDB" id="A0A1P8KNT9"/>